<dbReference type="EMBL" id="LSRX01000429">
    <property type="protein sequence ID" value="OLP97530.1"/>
    <property type="molecule type" value="Genomic_DNA"/>
</dbReference>
<comment type="caution">
    <text evidence="2">The sequence shown here is derived from an EMBL/GenBank/DDBJ whole genome shotgun (WGS) entry which is preliminary data.</text>
</comment>
<evidence type="ECO:0000313" key="2">
    <source>
        <dbReference type="EMBL" id="OLP97530.1"/>
    </source>
</evidence>
<protein>
    <submittedName>
        <fullName evidence="2">Uncharacterized protein</fullName>
    </submittedName>
</protein>
<sequence length="370" mass="41167">MAIWAFLGGSLLAACFVHPLRPGREVPRTTIRSESVVSPNRPRVRESWKNRVPKELISAKCHKQLRKLARGMRIGWEWELLNATQDLDGEALAKIDFEAVIHRMQSAQERPAQPTPTVHLGCAGRAKMPLELPVAQRAQYPLIKEYTFNHKVRLFRAESEMQDVETDKLKDLVEWCWKGFKVISNSSFPDLQVEQRLTTAQIGPSSGGVPQRATDLQVMALLWGGILNSIIFLGEYTLMPLSPEGLIRVGDRHGATSIKRHDGKPQPDSSVPSPEEYAAAVASQASTVWHRQAMAMALESFQAANVERLLDIGASYNPFREAFPEVVAVDPIPGHASVLEGDFLKVEIREDISEASSLQVLCWSGEQGFT</sequence>
<organism evidence="2 3">
    <name type="scientific">Symbiodinium microadriaticum</name>
    <name type="common">Dinoflagellate</name>
    <name type="synonym">Zooxanthella microadriatica</name>
    <dbReference type="NCBI Taxonomy" id="2951"/>
    <lineage>
        <taxon>Eukaryota</taxon>
        <taxon>Sar</taxon>
        <taxon>Alveolata</taxon>
        <taxon>Dinophyceae</taxon>
        <taxon>Suessiales</taxon>
        <taxon>Symbiodiniaceae</taxon>
        <taxon>Symbiodinium</taxon>
    </lineage>
</organism>
<accession>A0A1Q9DQS5</accession>
<feature type="signal peptide" evidence="1">
    <location>
        <begin position="1"/>
        <end position="22"/>
    </location>
</feature>
<dbReference type="Proteomes" id="UP000186817">
    <property type="component" value="Unassembled WGS sequence"/>
</dbReference>
<proteinExistence type="predicted"/>
<gene>
    <name evidence="2" type="ORF">AK812_SmicGene20116</name>
</gene>
<feature type="chain" id="PRO_5012435264" evidence="1">
    <location>
        <begin position="23"/>
        <end position="370"/>
    </location>
</feature>
<dbReference type="OrthoDB" id="5954793at2759"/>
<evidence type="ECO:0000256" key="1">
    <source>
        <dbReference type="SAM" id="SignalP"/>
    </source>
</evidence>
<evidence type="ECO:0000313" key="3">
    <source>
        <dbReference type="Proteomes" id="UP000186817"/>
    </source>
</evidence>
<reference evidence="2 3" key="1">
    <citation type="submission" date="2016-02" db="EMBL/GenBank/DDBJ databases">
        <title>Genome analysis of coral dinoflagellate symbionts highlights evolutionary adaptations to a symbiotic lifestyle.</title>
        <authorList>
            <person name="Aranda M."/>
            <person name="Li Y."/>
            <person name="Liew Y.J."/>
            <person name="Baumgarten S."/>
            <person name="Simakov O."/>
            <person name="Wilson M."/>
            <person name="Piel J."/>
            <person name="Ashoor H."/>
            <person name="Bougouffa S."/>
            <person name="Bajic V.B."/>
            <person name="Ryu T."/>
            <person name="Ravasi T."/>
            <person name="Bayer T."/>
            <person name="Micklem G."/>
            <person name="Kim H."/>
            <person name="Bhak J."/>
            <person name="Lajeunesse T.C."/>
            <person name="Voolstra C.R."/>
        </authorList>
    </citation>
    <scope>NUCLEOTIDE SEQUENCE [LARGE SCALE GENOMIC DNA]</scope>
    <source>
        <strain evidence="2 3">CCMP2467</strain>
    </source>
</reference>
<keyword evidence="3" id="KW-1185">Reference proteome</keyword>
<keyword evidence="1" id="KW-0732">Signal</keyword>
<name>A0A1Q9DQS5_SYMMI</name>
<dbReference type="AlphaFoldDB" id="A0A1Q9DQS5"/>